<evidence type="ECO:0000256" key="4">
    <source>
        <dbReference type="ARBA" id="ARBA00023157"/>
    </source>
</evidence>
<feature type="site" description="Deprotonates C-terminal active site Cys" evidence="8">
    <location>
        <position position="26"/>
    </location>
</feature>
<protein>
    <recommendedName>
        <fullName evidence="6 7">Thioredoxin</fullName>
    </recommendedName>
</protein>
<name>A0A510JCS8_9FUSO</name>
<dbReference type="Proteomes" id="UP000321606">
    <property type="component" value="Chromosome"/>
</dbReference>
<dbReference type="PROSITE" id="PS00194">
    <property type="entry name" value="THIOREDOXIN_1"/>
    <property type="match status" value="1"/>
</dbReference>
<feature type="disulfide bond" description="Redox-active" evidence="9">
    <location>
        <begin position="32"/>
        <end position="35"/>
    </location>
</feature>
<accession>A0A510JCS8</accession>
<dbReference type="InterPro" id="IPR036249">
    <property type="entry name" value="Thioredoxin-like_sf"/>
</dbReference>
<dbReference type="EMBL" id="AP019822">
    <property type="protein sequence ID" value="BBM37102.1"/>
    <property type="molecule type" value="Genomic_DNA"/>
</dbReference>
<proteinExistence type="inferred from homology"/>
<evidence type="ECO:0000256" key="9">
    <source>
        <dbReference type="PIRSR" id="PIRSR000077-4"/>
    </source>
</evidence>
<dbReference type="PROSITE" id="PS51352">
    <property type="entry name" value="THIOREDOXIN_2"/>
    <property type="match status" value="1"/>
</dbReference>
<evidence type="ECO:0000256" key="1">
    <source>
        <dbReference type="ARBA" id="ARBA00008987"/>
    </source>
</evidence>
<evidence type="ECO:0000313" key="11">
    <source>
        <dbReference type="EMBL" id="BBM37102.1"/>
    </source>
</evidence>
<dbReference type="CDD" id="cd02947">
    <property type="entry name" value="TRX_family"/>
    <property type="match status" value="1"/>
</dbReference>
<feature type="domain" description="Thioredoxin" evidence="10">
    <location>
        <begin position="1"/>
        <end position="105"/>
    </location>
</feature>
<dbReference type="InterPro" id="IPR013766">
    <property type="entry name" value="Thioredoxin_domain"/>
</dbReference>
<evidence type="ECO:0000256" key="7">
    <source>
        <dbReference type="PIRNR" id="PIRNR000077"/>
    </source>
</evidence>
<dbReference type="PRINTS" id="PR00421">
    <property type="entry name" value="THIOREDOXIN"/>
</dbReference>
<dbReference type="FunFam" id="3.40.30.10:FF:000001">
    <property type="entry name" value="Thioredoxin"/>
    <property type="match status" value="1"/>
</dbReference>
<dbReference type="GO" id="GO:0005737">
    <property type="term" value="C:cytoplasm"/>
    <property type="evidence" value="ECO:0007669"/>
    <property type="project" value="TreeGrafter"/>
</dbReference>
<dbReference type="SUPFAM" id="SSF52833">
    <property type="entry name" value="Thioredoxin-like"/>
    <property type="match status" value="1"/>
</dbReference>
<feature type="active site" description="Nucleophile" evidence="8">
    <location>
        <position position="35"/>
    </location>
</feature>
<feature type="active site" description="Nucleophile" evidence="8">
    <location>
        <position position="32"/>
    </location>
</feature>
<dbReference type="PANTHER" id="PTHR45663:SF11">
    <property type="entry name" value="GEO12009P1"/>
    <property type="match status" value="1"/>
</dbReference>
<dbReference type="Gene3D" id="3.40.30.10">
    <property type="entry name" value="Glutaredoxin"/>
    <property type="match status" value="1"/>
</dbReference>
<dbReference type="PIRSF" id="PIRSF000077">
    <property type="entry name" value="Thioredoxin"/>
    <property type="match status" value="1"/>
</dbReference>
<feature type="site" description="Contributes to redox potential value" evidence="8">
    <location>
        <position position="34"/>
    </location>
</feature>
<keyword evidence="5 9" id="KW-0676">Redox-active center</keyword>
<evidence type="ECO:0000256" key="3">
    <source>
        <dbReference type="ARBA" id="ARBA00022982"/>
    </source>
</evidence>
<gene>
    <name evidence="11" type="ORF">JCM16774_2054</name>
</gene>
<dbReference type="PANTHER" id="PTHR45663">
    <property type="entry name" value="GEO12009P1"/>
    <property type="match status" value="1"/>
</dbReference>
<dbReference type="KEGG" id="lgo:JCM16774_2054"/>
<evidence type="ECO:0000313" key="12">
    <source>
        <dbReference type="Proteomes" id="UP000321606"/>
    </source>
</evidence>
<organism evidence="11 12">
    <name type="scientific">Pseudoleptotrichia goodfellowii</name>
    <dbReference type="NCBI Taxonomy" id="157692"/>
    <lineage>
        <taxon>Bacteria</taxon>
        <taxon>Fusobacteriati</taxon>
        <taxon>Fusobacteriota</taxon>
        <taxon>Fusobacteriia</taxon>
        <taxon>Fusobacteriales</taxon>
        <taxon>Leptotrichiaceae</taxon>
        <taxon>Pseudoleptotrichia</taxon>
    </lineage>
</organism>
<dbReference type="STRING" id="714315.GCA_000516535_02052"/>
<comment type="similarity">
    <text evidence="1 7">Belongs to the thioredoxin family.</text>
</comment>
<keyword evidence="3" id="KW-0249">Electron transport</keyword>
<evidence type="ECO:0000256" key="2">
    <source>
        <dbReference type="ARBA" id="ARBA00022448"/>
    </source>
</evidence>
<reference evidence="11 12" key="1">
    <citation type="submission" date="2019-07" db="EMBL/GenBank/DDBJ databases">
        <title>Complete Genome Sequence of Leptotrichia goodfellowii Strain JCM 16774.</title>
        <authorList>
            <person name="Watanabe S."/>
            <person name="Cui L."/>
        </authorList>
    </citation>
    <scope>NUCLEOTIDE SEQUENCE [LARGE SCALE GENOMIC DNA]</scope>
    <source>
        <strain evidence="11 12">JCM16774</strain>
    </source>
</reference>
<keyword evidence="2" id="KW-0813">Transport</keyword>
<evidence type="ECO:0000256" key="8">
    <source>
        <dbReference type="PIRSR" id="PIRSR000077-1"/>
    </source>
</evidence>
<evidence type="ECO:0000256" key="5">
    <source>
        <dbReference type="ARBA" id="ARBA00023284"/>
    </source>
</evidence>
<evidence type="ECO:0000256" key="6">
    <source>
        <dbReference type="NCBIfam" id="TIGR01068"/>
    </source>
</evidence>
<dbReference type="GO" id="GO:0015035">
    <property type="term" value="F:protein-disulfide reductase activity"/>
    <property type="evidence" value="ECO:0007669"/>
    <property type="project" value="UniProtKB-UniRule"/>
</dbReference>
<keyword evidence="4 9" id="KW-1015">Disulfide bond</keyword>
<dbReference type="OrthoDB" id="9790390at2"/>
<dbReference type="RefSeq" id="WP_026738213.1">
    <property type="nucleotide sequence ID" value="NZ_AP019822.1"/>
</dbReference>
<dbReference type="AlphaFoldDB" id="A0A510JCS8"/>
<dbReference type="InterPro" id="IPR005746">
    <property type="entry name" value="Thioredoxin"/>
</dbReference>
<feature type="site" description="Contributes to redox potential value" evidence="8">
    <location>
        <position position="33"/>
    </location>
</feature>
<dbReference type="Pfam" id="PF00085">
    <property type="entry name" value="Thioredoxin"/>
    <property type="match status" value="1"/>
</dbReference>
<dbReference type="NCBIfam" id="TIGR01068">
    <property type="entry name" value="thioredoxin"/>
    <property type="match status" value="1"/>
</dbReference>
<evidence type="ECO:0000259" key="10">
    <source>
        <dbReference type="PROSITE" id="PS51352"/>
    </source>
</evidence>
<dbReference type="InterPro" id="IPR017937">
    <property type="entry name" value="Thioredoxin_CS"/>
</dbReference>
<sequence length="105" mass="11596">MSKVVHYAGEDFQTETLVQNGVTLVDFFATWCGPCQMLGPVLDELSNSADYKIVKVDVDQANELAAQFGVRSVPTMVIFKDGQPVETLVGFTTQDEIDKKVQSHK</sequence>